<accession>A0A5N6J757</accession>
<dbReference type="EMBL" id="ML732791">
    <property type="protein sequence ID" value="KAB8274027.1"/>
    <property type="molecule type" value="Genomic_DNA"/>
</dbReference>
<sequence length="62" mass="6958">MLLRGGPVGQKCMFLDSLYIFPGLSSQQVGIEYYSNQLPYKVGVVLASSDTKLSLRSYLYYV</sequence>
<dbReference type="AlphaFoldDB" id="A0A5N6J757"/>
<protein>
    <submittedName>
        <fullName evidence="1">Uncharacterized protein</fullName>
    </submittedName>
</protein>
<organism evidence="1 2">
    <name type="scientific">Aspergillus minisclerotigenes</name>
    <dbReference type="NCBI Taxonomy" id="656917"/>
    <lineage>
        <taxon>Eukaryota</taxon>
        <taxon>Fungi</taxon>
        <taxon>Dikarya</taxon>
        <taxon>Ascomycota</taxon>
        <taxon>Pezizomycotina</taxon>
        <taxon>Eurotiomycetes</taxon>
        <taxon>Eurotiomycetidae</taxon>
        <taxon>Eurotiales</taxon>
        <taxon>Aspergillaceae</taxon>
        <taxon>Aspergillus</taxon>
        <taxon>Aspergillus subgen. Circumdati</taxon>
    </lineage>
</organism>
<proteinExistence type="predicted"/>
<name>A0A5N6J757_9EURO</name>
<gene>
    <name evidence="1" type="ORF">BDV30DRAFT_209685</name>
</gene>
<keyword evidence="2" id="KW-1185">Reference proteome</keyword>
<dbReference type="Proteomes" id="UP000326289">
    <property type="component" value="Unassembled WGS sequence"/>
</dbReference>
<evidence type="ECO:0000313" key="1">
    <source>
        <dbReference type="EMBL" id="KAB8274027.1"/>
    </source>
</evidence>
<evidence type="ECO:0000313" key="2">
    <source>
        <dbReference type="Proteomes" id="UP000326289"/>
    </source>
</evidence>
<reference evidence="1 2" key="1">
    <citation type="submission" date="2019-04" db="EMBL/GenBank/DDBJ databases">
        <title>Fungal friends and foes A comparative genomics study of 23 Aspergillus species from section Flavi.</title>
        <authorList>
            <consortium name="DOE Joint Genome Institute"/>
            <person name="Kjaerbolling I."/>
            <person name="Vesth T.C."/>
            <person name="Frisvad J.C."/>
            <person name="Nybo J.L."/>
            <person name="Theobald S."/>
            <person name="Kildgaard S."/>
            <person name="Petersen T.I."/>
            <person name="Kuo A."/>
            <person name="Sato A."/>
            <person name="Lyhne E.K."/>
            <person name="Kogle M.E."/>
            <person name="Wiebenga A."/>
            <person name="Kun R.S."/>
            <person name="Lubbers R.J."/>
            <person name="Makela M.R."/>
            <person name="Barry K."/>
            <person name="Chovatia M."/>
            <person name="Clum A."/>
            <person name="Daum C."/>
            <person name="Haridas S."/>
            <person name="He G."/>
            <person name="LaButti K."/>
            <person name="Lipzen A."/>
            <person name="Mondo S."/>
            <person name="Pangilinan J."/>
            <person name="Riley R."/>
            <person name="Salamov A."/>
            <person name="Simmons B.A."/>
            <person name="Magnuson J.K."/>
            <person name="Henrissat B."/>
            <person name="Mortensen U.H."/>
            <person name="Larsen T.O."/>
            <person name="De vries R.P."/>
            <person name="Grigoriev I.V."/>
            <person name="Machida M."/>
            <person name="Baker S.E."/>
            <person name="Andersen M.R."/>
        </authorList>
    </citation>
    <scope>NUCLEOTIDE SEQUENCE [LARGE SCALE GENOMIC DNA]</scope>
    <source>
        <strain evidence="1 2">CBS 117635</strain>
    </source>
</reference>